<dbReference type="STRING" id="51511.ENSCSAVP00000020093"/>
<evidence type="ECO:0000313" key="3">
    <source>
        <dbReference type="Proteomes" id="UP000007875"/>
    </source>
</evidence>
<dbReference type="InterPro" id="IPR029071">
    <property type="entry name" value="Ubiquitin-like_domsf"/>
</dbReference>
<keyword evidence="3" id="KW-1185">Reference proteome</keyword>
<evidence type="ECO:0000259" key="1">
    <source>
        <dbReference type="PROSITE" id="PS50033"/>
    </source>
</evidence>
<accession>H2ZR77</accession>
<dbReference type="Pfam" id="PF00789">
    <property type="entry name" value="UBX"/>
    <property type="match status" value="1"/>
</dbReference>
<dbReference type="Gene3D" id="3.10.20.90">
    <property type="entry name" value="Phosphatidylinositol 3-kinase Catalytic Subunit, Chain A, domain 1"/>
    <property type="match status" value="1"/>
</dbReference>
<dbReference type="FunCoup" id="H2ZR77">
    <property type="interactions" value="597"/>
</dbReference>
<evidence type="ECO:0000313" key="2">
    <source>
        <dbReference type="Ensembl" id="ENSCSAVP00000020093.1"/>
    </source>
</evidence>
<dbReference type="AlphaFoldDB" id="H2ZR77"/>
<dbReference type="GeneTree" id="ENSGT00940000157273"/>
<feature type="domain" description="UBX" evidence="1">
    <location>
        <begin position="159"/>
        <end position="234"/>
    </location>
</feature>
<dbReference type="HOGENOM" id="CLU_1087890_0_0_1"/>
<dbReference type="SUPFAM" id="SSF143503">
    <property type="entry name" value="PUG domain-like"/>
    <property type="match status" value="1"/>
</dbReference>
<dbReference type="Ensembl" id="ENSCSAVT00000020308.1">
    <property type="protein sequence ID" value="ENSCSAVP00000020093.1"/>
    <property type="gene ID" value="ENSCSAVG00000011798.1"/>
</dbReference>
<reference evidence="2" key="2">
    <citation type="submission" date="2025-08" db="UniProtKB">
        <authorList>
            <consortium name="Ensembl"/>
        </authorList>
    </citation>
    <scope>IDENTIFICATION</scope>
</reference>
<dbReference type="InterPro" id="IPR001012">
    <property type="entry name" value="UBX_dom"/>
</dbReference>
<dbReference type="OMA" id="TILFIRW"/>
<organism evidence="2 3">
    <name type="scientific">Ciona savignyi</name>
    <name type="common">Pacific transparent sea squirt</name>
    <dbReference type="NCBI Taxonomy" id="51511"/>
    <lineage>
        <taxon>Eukaryota</taxon>
        <taxon>Metazoa</taxon>
        <taxon>Chordata</taxon>
        <taxon>Tunicata</taxon>
        <taxon>Ascidiacea</taxon>
        <taxon>Phlebobranchia</taxon>
        <taxon>Cionidae</taxon>
        <taxon>Ciona</taxon>
    </lineage>
</organism>
<dbReference type="Proteomes" id="UP000007875">
    <property type="component" value="Unassembled WGS sequence"/>
</dbReference>
<dbReference type="eggNOG" id="KOG2699">
    <property type="taxonomic scope" value="Eukaryota"/>
</dbReference>
<dbReference type="InterPro" id="IPR036339">
    <property type="entry name" value="PUB-like_dom_sf"/>
</dbReference>
<reference evidence="3" key="1">
    <citation type="submission" date="2003-08" db="EMBL/GenBank/DDBJ databases">
        <authorList>
            <person name="Birren B."/>
            <person name="Nusbaum C."/>
            <person name="Abebe A."/>
            <person name="Abouelleil A."/>
            <person name="Adekoya E."/>
            <person name="Ait-zahra M."/>
            <person name="Allen N."/>
            <person name="Allen T."/>
            <person name="An P."/>
            <person name="Anderson M."/>
            <person name="Anderson S."/>
            <person name="Arachchi H."/>
            <person name="Armbruster J."/>
            <person name="Bachantsang P."/>
            <person name="Baldwin J."/>
            <person name="Barry A."/>
            <person name="Bayul T."/>
            <person name="Blitshsteyn B."/>
            <person name="Bloom T."/>
            <person name="Blye J."/>
            <person name="Boguslavskiy L."/>
            <person name="Borowsky M."/>
            <person name="Boukhgalter B."/>
            <person name="Brunache A."/>
            <person name="Butler J."/>
            <person name="Calixte N."/>
            <person name="Calvo S."/>
            <person name="Camarata J."/>
            <person name="Campo K."/>
            <person name="Chang J."/>
            <person name="Cheshatsang Y."/>
            <person name="Citroen M."/>
            <person name="Collymore A."/>
            <person name="Considine T."/>
            <person name="Cook A."/>
            <person name="Cooke P."/>
            <person name="Corum B."/>
            <person name="Cuomo C."/>
            <person name="David R."/>
            <person name="Dawoe T."/>
            <person name="Degray S."/>
            <person name="Dodge S."/>
            <person name="Dooley K."/>
            <person name="Dorje P."/>
            <person name="Dorjee K."/>
            <person name="Dorris L."/>
            <person name="Duffey N."/>
            <person name="Dupes A."/>
            <person name="Elkins T."/>
            <person name="Engels R."/>
            <person name="Erickson J."/>
            <person name="Farina A."/>
            <person name="Faro S."/>
            <person name="Ferreira P."/>
            <person name="Fischer H."/>
            <person name="Fitzgerald M."/>
            <person name="Foley K."/>
            <person name="Gage D."/>
            <person name="Galagan J."/>
            <person name="Gearin G."/>
            <person name="Gnerre S."/>
            <person name="Gnirke A."/>
            <person name="Goyette A."/>
            <person name="Graham J."/>
            <person name="Grandbois E."/>
            <person name="Gyaltsen K."/>
            <person name="Hafez N."/>
            <person name="Hagopian D."/>
            <person name="Hagos B."/>
            <person name="Hall J."/>
            <person name="Hatcher B."/>
            <person name="Heller A."/>
            <person name="Higgins H."/>
            <person name="Honan T."/>
            <person name="Horn A."/>
            <person name="Houde N."/>
            <person name="Hughes L."/>
            <person name="Hulme W."/>
            <person name="Husby E."/>
            <person name="Iliev I."/>
            <person name="Jaffe D."/>
            <person name="Jones C."/>
            <person name="Kamal M."/>
            <person name="Kamat A."/>
            <person name="Kamvysselis M."/>
            <person name="Karlsson E."/>
            <person name="Kells C."/>
            <person name="Kieu A."/>
            <person name="Kisner P."/>
            <person name="Kodira C."/>
            <person name="Kulbokas E."/>
            <person name="Labutti K."/>
            <person name="Lama D."/>
            <person name="Landers T."/>
            <person name="Leger J."/>
            <person name="Levine S."/>
            <person name="Lewis D."/>
            <person name="Lewis T."/>
            <person name="Lindblad-toh K."/>
            <person name="Liu X."/>
            <person name="Lokyitsang T."/>
            <person name="Lokyitsang Y."/>
            <person name="Lucien O."/>
            <person name="Lui A."/>
            <person name="Ma L.J."/>
            <person name="Mabbitt R."/>
            <person name="Macdonald J."/>
            <person name="Maclean C."/>
            <person name="Major J."/>
            <person name="Manning J."/>
            <person name="Marabella R."/>
            <person name="Maru K."/>
            <person name="Matthews C."/>
            <person name="Mauceli E."/>
            <person name="Mccarthy M."/>
            <person name="Mcdonough S."/>
            <person name="Mcghee T."/>
            <person name="Meldrim J."/>
            <person name="Meneus L."/>
            <person name="Mesirov J."/>
            <person name="Mihalev A."/>
            <person name="Mihova T."/>
            <person name="Mikkelsen T."/>
            <person name="Mlenga V."/>
            <person name="Moru K."/>
            <person name="Mozes J."/>
            <person name="Mulrain L."/>
            <person name="Munson G."/>
            <person name="Naylor J."/>
            <person name="Newes C."/>
            <person name="Nguyen C."/>
            <person name="Nguyen N."/>
            <person name="Nguyen T."/>
            <person name="Nicol R."/>
            <person name="Nielsen C."/>
            <person name="Nizzari M."/>
            <person name="Norbu C."/>
            <person name="Norbu N."/>
            <person name="O'donnell P."/>
            <person name="Okoawo O."/>
            <person name="O'leary S."/>
            <person name="Omotosho B."/>
            <person name="O'neill K."/>
            <person name="Osman S."/>
            <person name="Parker S."/>
            <person name="Perrin D."/>
            <person name="Phunkhang P."/>
            <person name="Piqani B."/>
            <person name="Purcell S."/>
            <person name="Rachupka T."/>
            <person name="Ramasamy U."/>
            <person name="Rameau R."/>
            <person name="Ray V."/>
            <person name="Raymond C."/>
            <person name="Retta R."/>
            <person name="Richardson S."/>
            <person name="Rise C."/>
            <person name="Rodriguez J."/>
            <person name="Rogers J."/>
            <person name="Rogov P."/>
            <person name="Rutman M."/>
            <person name="Schupbach R."/>
            <person name="Seaman C."/>
            <person name="Settipalli S."/>
            <person name="Sharpe T."/>
            <person name="Sheridan J."/>
            <person name="Sherpa N."/>
            <person name="Shi J."/>
            <person name="Smirnov S."/>
            <person name="Smith C."/>
            <person name="Sougnez C."/>
            <person name="Spencer B."/>
            <person name="Stalker J."/>
            <person name="Stange-thomann N."/>
            <person name="Stavropoulos S."/>
            <person name="Stetson K."/>
            <person name="Stone C."/>
            <person name="Stone S."/>
            <person name="Stubbs M."/>
            <person name="Talamas J."/>
            <person name="Tchuinga P."/>
            <person name="Tenzing P."/>
            <person name="Tesfaye S."/>
            <person name="Theodore J."/>
            <person name="Thoulutsang Y."/>
            <person name="Topham K."/>
            <person name="Towey S."/>
            <person name="Tsamla T."/>
            <person name="Tsomo N."/>
            <person name="Vallee D."/>
            <person name="Vassiliev H."/>
            <person name="Venkataraman V."/>
            <person name="Vinson J."/>
            <person name="Vo A."/>
            <person name="Wade C."/>
            <person name="Wang S."/>
            <person name="Wangchuk T."/>
            <person name="Wangdi T."/>
            <person name="Whittaker C."/>
            <person name="Wilkinson J."/>
            <person name="Wu Y."/>
            <person name="Wyman D."/>
            <person name="Yadav S."/>
            <person name="Yang S."/>
            <person name="Yang X."/>
            <person name="Yeager S."/>
            <person name="Yee E."/>
            <person name="Young G."/>
            <person name="Zainoun J."/>
            <person name="Zembeck L."/>
            <person name="Zimmer A."/>
            <person name="Zody M."/>
            <person name="Lander E."/>
        </authorList>
    </citation>
    <scope>NUCLEOTIDE SEQUENCE [LARGE SCALE GENOMIC DNA]</scope>
</reference>
<dbReference type="PANTHER" id="PTHR23153">
    <property type="entry name" value="UBX-RELATED"/>
    <property type="match status" value="1"/>
</dbReference>
<dbReference type="Gene3D" id="1.20.58.2190">
    <property type="match status" value="1"/>
</dbReference>
<reference evidence="2" key="3">
    <citation type="submission" date="2025-09" db="UniProtKB">
        <authorList>
            <consortium name="Ensembl"/>
        </authorList>
    </citation>
    <scope>IDENTIFICATION</scope>
</reference>
<dbReference type="CDD" id="cd16119">
    <property type="entry name" value="UBX_UBXN6"/>
    <property type="match status" value="1"/>
</dbReference>
<dbReference type="PROSITE" id="PS50033">
    <property type="entry name" value="UBX"/>
    <property type="match status" value="1"/>
</dbReference>
<name>H2ZR77_CIOSA</name>
<dbReference type="InParanoid" id="H2ZR77"/>
<dbReference type="GO" id="GO:0005737">
    <property type="term" value="C:cytoplasm"/>
    <property type="evidence" value="ECO:0007669"/>
    <property type="project" value="TreeGrafter"/>
</dbReference>
<protein>
    <recommendedName>
        <fullName evidence="1">UBX domain-containing protein</fullName>
    </recommendedName>
</protein>
<sequence>TKAQKKFSLPLRLYHATLTIFLLTRAKKNIKRFEKTTKFFSEKVSSVEGAEEFLEVVGFNRTIGENDEIYFVFGNTDIESLKSAKETLQTTERLQVKIHRDKKILLINDRPPAAIKLSNDFFKLTSQEVKQEQVARTEEIELNKQLRTKAMRQGTRTSQTSRYTIIRIKFPDAKILQGTFRASETVKDLNEFIRENINVDWAMFVLKTSLGQIISDETSTLQDADLVPTALLNLVWNEEIRLQVKGQQHIDLSLKS</sequence>
<dbReference type="PANTHER" id="PTHR23153:SF38">
    <property type="entry name" value="UBX DOMAIN-CONTAINING PROTEIN 6"/>
    <property type="match status" value="1"/>
</dbReference>
<dbReference type="SUPFAM" id="SSF54236">
    <property type="entry name" value="Ubiquitin-like"/>
    <property type="match status" value="1"/>
</dbReference>
<proteinExistence type="predicted"/>